<dbReference type="eggNOG" id="ENOG503486W">
    <property type="taxonomic scope" value="Bacteria"/>
</dbReference>
<accession>A0A0A5FTP6</accession>
<dbReference type="EMBL" id="AVPG01000048">
    <property type="protein sequence ID" value="KGX84136.1"/>
    <property type="molecule type" value="Genomic_DNA"/>
</dbReference>
<evidence type="ECO:0000313" key="2">
    <source>
        <dbReference type="Proteomes" id="UP000030401"/>
    </source>
</evidence>
<dbReference type="RefSeq" id="WP_036836473.1">
    <property type="nucleotide sequence ID" value="NZ_AVPG01000048.1"/>
</dbReference>
<sequence length="122" mass="14260">MKGNERMENQILFSHNISIGLLEVSTSKFSRLDNVGKDHVIFERIKAPFNWYFHDTIMVIPDPVSVARKDWNKKIFLCSQEIECQGEFIIFCHMNKKVDKIIQADSLTLPEYQHIKDGLNFS</sequence>
<name>A0A0A5FTP6_9BACI</name>
<evidence type="ECO:0000313" key="1">
    <source>
        <dbReference type="EMBL" id="KGX84136.1"/>
    </source>
</evidence>
<keyword evidence="2" id="KW-1185">Reference proteome</keyword>
<protein>
    <submittedName>
        <fullName evidence="1">Uncharacterized protein</fullName>
    </submittedName>
</protein>
<dbReference type="OrthoDB" id="2339606at2"/>
<gene>
    <name evidence="1" type="ORF">N784_14595</name>
</gene>
<dbReference type="AlphaFoldDB" id="A0A0A5FTP6"/>
<dbReference type="Proteomes" id="UP000030401">
    <property type="component" value="Unassembled WGS sequence"/>
</dbReference>
<proteinExistence type="predicted"/>
<comment type="caution">
    <text evidence="1">The sequence shown here is derived from an EMBL/GenBank/DDBJ whole genome shotgun (WGS) entry which is preliminary data.</text>
</comment>
<reference evidence="1 2" key="1">
    <citation type="submission" date="2013-08" db="EMBL/GenBank/DDBJ databases">
        <authorList>
            <person name="Huang J."/>
            <person name="Wang G."/>
        </authorList>
    </citation>
    <scope>NUCLEOTIDE SEQUENCE [LARGE SCALE GENOMIC DNA]</scope>
    <source>
        <strain evidence="1 2">JSM 072002</strain>
    </source>
</reference>
<organism evidence="1 2">
    <name type="scientific">Pontibacillus litoralis JSM 072002</name>
    <dbReference type="NCBI Taxonomy" id="1385512"/>
    <lineage>
        <taxon>Bacteria</taxon>
        <taxon>Bacillati</taxon>
        <taxon>Bacillota</taxon>
        <taxon>Bacilli</taxon>
        <taxon>Bacillales</taxon>
        <taxon>Bacillaceae</taxon>
        <taxon>Pontibacillus</taxon>
    </lineage>
</organism>